<dbReference type="PANTHER" id="PTHR38776">
    <property type="entry name" value="MLTA-INTERACTING PROTEIN-RELATED"/>
    <property type="match status" value="1"/>
</dbReference>
<dbReference type="Proteomes" id="UP001595713">
    <property type="component" value="Unassembled WGS sequence"/>
</dbReference>
<evidence type="ECO:0000313" key="8">
    <source>
        <dbReference type="Proteomes" id="UP001595713"/>
    </source>
</evidence>
<keyword evidence="8" id="KW-1185">Reference proteome</keyword>
<feature type="chain" id="PRO_5046241241" evidence="6">
    <location>
        <begin position="23"/>
        <end position="284"/>
    </location>
</feature>
<comment type="caution">
    <text evidence="7">The sequence shown here is derived from an EMBL/GenBank/DDBJ whole genome shotgun (WGS) entry which is preliminary data.</text>
</comment>
<dbReference type="PANTHER" id="PTHR38776:SF1">
    <property type="entry name" value="MLTA-INTERACTING PROTEIN-RELATED"/>
    <property type="match status" value="1"/>
</dbReference>
<evidence type="ECO:0000256" key="6">
    <source>
        <dbReference type="SAM" id="SignalP"/>
    </source>
</evidence>
<comment type="subcellular location">
    <subcellularLocation>
        <location evidence="1">Cell outer membrane</location>
    </subcellularLocation>
</comment>
<dbReference type="RefSeq" id="WP_261293738.1">
    <property type="nucleotide sequence ID" value="NZ_JANQBK010000004.1"/>
</dbReference>
<keyword evidence="3 6" id="KW-0732">Signal</keyword>
<keyword evidence="4" id="KW-0472">Membrane</keyword>
<sequence length="284" mass="29472">MRLTLRCLALTAAALIALPAAAQDTTPQPEIATGGDSLTVAVGVATLPTFEGSGKNRVIPAALIRGSVSGINFSTRGAQLFVDLVPNDAGPGYDFQLGPVVGANFDRTRRKTIDNVRVAALGERDTAIEVGGYAGLSRTGVITSDYDTLGASVSYVQDVNKAHKSYVITPQIDYGTPLSRKAYVGLSANAAYVGGEYADTYFSVTPAGSLLSTLPTYNAGKGWKNYSVTAIGTYALTGDLLHGLSLVAGASYSRLLGDFADSPIVSIAGDRNQFLGAVGLAYTF</sequence>
<comment type="similarity">
    <text evidence="2">Belongs to the MipA/OmpV family.</text>
</comment>
<evidence type="ECO:0000256" key="3">
    <source>
        <dbReference type="ARBA" id="ARBA00022729"/>
    </source>
</evidence>
<accession>A0ABV7SU79</accession>
<evidence type="ECO:0000256" key="4">
    <source>
        <dbReference type="ARBA" id="ARBA00023136"/>
    </source>
</evidence>
<keyword evidence="5" id="KW-0998">Cell outer membrane</keyword>
<feature type="signal peptide" evidence="6">
    <location>
        <begin position="1"/>
        <end position="22"/>
    </location>
</feature>
<evidence type="ECO:0000256" key="2">
    <source>
        <dbReference type="ARBA" id="ARBA00005722"/>
    </source>
</evidence>
<organism evidence="7 8">
    <name type="scientific">Sphingomonas hylomeconis</name>
    <dbReference type="NCBI Taxonomy" id="1395958"/>
    <lineage>
        <taxon>Bacteria</taxon>
        <taxon>Pseudomonadati</taxon>
        <taxon>Pseudomonadota</taxon>
        <taxon>Alphaproteobacteria</taxon>
        <taxon>Sphingomonadales</taxon>
        <taxon>Sphingomonadaceae</taxon>
        <taxon>Sphingomonas</taxon>
    </lineage>
</organism>
<evidence type="ECO:0000256" key="5">
    <source>
        <dbReference type="ARBA" id="ARBA00023237"/>
    </source>
</evidence>
<dbReference type="Pfam" id="PF06629">
    <property type="entry name" value="MipA"/>
    <property type="match status" value="1"/>
</dbReference>
<evidence type="ECO:0000313" key="7">
    <source>
        <dbReference type="EMBL" id="MFC3578860.1"/>
    </source>
</evidence>
<dbReference type="EMBL" id="JBHRXP010000001">
    <property type="protein sequence ID" value="MFC3578860.1"/>
    <property type="molecule type" value="Genomic_DNA"/>
</dbReference>
<gene>
    <name evidence="7" type="ORF">ACFONA_01680</name>
</gene>
<dbReference type="InterPro" id="IPR010583">
    <property type="entry name" value="MipA"/>
</dbReference>
<name>A0ABV7SU79_9SPHN</name>
<evidence type="ECO:0000256" key="1">
    <source>
        <dbReference type="ARBA" id="ARBA00004442"/>
    </source>
</evidence>
<reference evidence="8" key="1">
    <citation type="journal article" date="2019" name="Int. J. Syst. Evol. Microbiol.">
        <title>The Global Catalogue of Microorganisms (GCM) 10K type strain sequencing project: providing services to taxonomists for standard genome sequencing and annotation.</title>
        <authorList>
            <consortium name="The Broad Institute Genomics Platform"/>
            <consortium name="The Broad Institute Genome Sequencing Center for Infectious Disease"/>
            <person name="Wu L."/>
            <person name="Ma J."/>
        </authorList>
    </citation>
    <scope>NUCLEOTIDE SEQUENCE [LARGE SCALE GENOMIC DNA]</scope>
    <source>
        <strain evidence="8">KCTC 42739</strain>
    </source>
</reference>
<protein>
    <submittedName>
        <fullName evidence="7">MipA/OmpV family protein</fullName>
    </submittedName>
</protein>
<proteinExistence type="inferred from homology"/>